<dbReference type="InterPro" id="IPR049492">
    <property type="entry name" value="BD-FAE-like_dom"/>
</dbReference>
<dbReference type="InterPro" id="IPR050300">
    <property type="entry name" value="GDXG_lipolytic_enzyme"/>
</dbReference>
<evidence type="ECO:0000313" key="4">
    <source>
        <dbReference type="Proteomes" id="UP000460221"/>
    </source>
</evidence>
<evidence type="ECO:0000313" key="3">
    <source>
        <dbReference type="EMBL" id="MTD13176.1"/>
    </source>
</evidence>
<name>A0A7K1FGJ0_9ACTN</name>
<dbReference type="GO" id="GO:0016787">
    <property type="term" value="F:hydrolase activity"/>
    <property type="evidence" value="ECO:0007669"/>
    <property type="project" value="UniProtKB-KW"/>
</dbReference>
<dbReference type="InterPro" id="IPR029058">
    <property type="entry name" value="AB_hydrolase_fold"/>
</dbReference>
<sequence>MQVGEFRYGHHPSQFARIYLPPGNFLPVAVVVHGGFWRTKHGIELADPLAEDLTAYGVAAVAVEYRRVGAGGGWPTTMADVARAVDQIGTVGQDLAQGRLRLDRVAAVGHSAGGQLATWLTHRRTLRAGTAGSIDNTTPWIPLRGAVSQAGVLDLKLASAQHLGDGAVDDLMDGSGGSVPQRYHHSSPIAHVGDGARVVCVHGEDDDVVPIEQSRRYVDAAVAAGDPARLVALSGVSHMDLVDPGHIGWQVSRDSLLQLI</sequence>
<dbReference type="Proteomes" id="UP000460221">
    <property type="component" value="Unassembled WGS sequence"/>
</dbReference>
<gene>
    <name evidence="3" type="ORF">GIS00_04345</name>
</gene>
<keyword evidence="4" id="KW-1185">Reference proteome</keyword>
<dbReference type="Pfam" id="PF20434">
    <property type="entry name" value="BD-FAE"/>
    <property type="match status" value="1"/>
</dbReference>
<feature type="domain" description="BD-FAE-like" evidence="2">
    <location>
        <begin position="18"/>
        <end position="216"/>
    </location>
</feature>
<evidence type="ECO:0000259" key="2">
    <source>
        <dbReference type="Pfam" id="PF20434"/>
    </source>
</evidence>
<dbReference type="PANTHER" id="PTHR48081:SF33">
    <property type="entry name" value="KYNURENINE FORMAMIDASE"/>
    <property type="match status" value="1"/>
</dbReference>
<dbReference type="EMBL" id="WLYK01000001">
    <property type="protein sequence ID" value="MTD13176.1"/>
    <property type="molecule type" value="Genomic_DNA"/>
</dbReference>
<protein>
    <submittedName>
        <fullName evidence="3">Prolyl oligopeptidase family serine peptidase</fullName>
    </submittedName>
</protein>
<proteinExistence type="predicted"/>
<dbReference type="Gene3D" id="3.40.50.1820">
    <property type="entry name" value="alpha/beta hydrolase"/>
    <property type="match status" value="1"/>
</dbReference>
<dbReference type="SUPFAM" id="SSF53474">
    <property type="entry name" value="alpha/beta-Hydrolases"/>
    <property type="match status" value="1"/>
</dbReference>
<reference evidence="3 4" key="1">
    <citation type="submission" date="2019-11" db="EMBL/GenBank/DDBJ databases">
        <authorList>
            <person name="Jiang L.-Q."/>
        </authorList>
    </citation>
    <scope>NUCLEOTIDE SEQUENCE [LARGE SCALE GENOMIC DNA]</scope>
    <source>
        <strain evidence="3 4">YIM 132087</strain>
    </source>
</reference>
<dbReference type="PANTHER" id="PTHR48081">
    <property type="entry name" value="AB HYDROLASE SUPERFAMILY PROTEIN C4A8.06C"/>
    <property type="match status" value="1"/>
</dbReference>
<dbReference type="AlphaFoldDB" id="A0A7K1FGJ0"/>
<organism evidence="3 4">
    <name type="scientific">Nakamurella alba</name>
    <dbReference type="NCBI Taxonomy" id="2665158"/>
    <lineage>
        <taxon>Bacteria</taxon>
        <taxon>Bacillati</taxon>
        <taxon>Actinomycetota</taxon>
        <taxon>Actinomycetes</taxon>
        <taxon>Nakamurellales</taxon>
        <taxon>Nakamurellaceae</taxon>
        <taxon>Nakamurella</taxon>
    </lineage>
</organism>
<accession>A0A7K1FGJ0</accession>
<evidence type="ECO:0000256" key="1">
    <source>
        <dbReference type="ARBA" id="ARBA00022801"/>
    </source>
</evidence>
<keyword evidence="1" id="KW-0378">Hydrolase</keyword>
<comment type="caution">
    <text evidence="3">The sequence shown here is derived from an EMBL/GenBank/DDBJ whole genome shotgun (WGS) entry which is preliminary data.</text>
</comment>